<name>A0AA37XG31_9MICO</name>
<accession>A0AA37XG31</accession>
<dbReference type="InterPro" id="IPR036390">
    <property type="entry name" value="WH_DNA-bd_sf"/>
</dbReference>
<dbReference type="Proteomes" id="UP001157161">
    <property type="component" value="Unassembled WGS sequence"/>
</dbReference>
<dbReference type="RefSeq" id="WP_284251573.1">
    <property type="nucleotide sequence ID" value="NZ_BSUM01000001.1"/>
</dbReference>
<proteinExistence type="predicted"/>
<reference evidence="2" key="2">
    <citation type="submission" date="2023-02" db="EMBL/GenBank/DDBJ databases">
        <authorList>
            <person name="Sun Q."/>
            <person name="Mori K."/>
        </authorList>
    </citation>
    <scope>NUCLEOTIDE SEQUENCE</scope>
    <source>
        <strain evidence="2">NBRC 112290</strain>
    </source>
</reference>
<dbReference type="SMART" id="SM00347">
    <property type="entry name" value="HTH_MARR"/>
    <property type="match status" value="1"/>
</dbReference>
<dbReference type="SUPFAM" id="SSF46785">
    <property type="entry name" value="Winged helix' DNA-binding domain"/>
    <property type="match status" value="1"/>
</dbReference>
<dbReference type="PROSITE" id="PS50995">
    <property type="entry name" value="HTH_MARR_2"/>
    <property type="match status" value="1"/>
</dbReference>
<protein>
    <recommendedName>
        <fullName evidence="1">HTH marR-type domain-containing protein</fullName>
    </recommendedName>
</protein>
<sequence>MSRTSSEAARRPSATAAAPYWYGRGERPDAVAVLTLLRRYREAETAALARLGDVLGLSDGDTAAVRHLLLAARDGHDVRQRELALALGMTDASVSGLVDRLERRGYVRREPHPEDRRSLRLVVTDVVVRAAGPGGDAVMRGSTAWCARCRPTTGWSSPRCSSG</sequence>
<keyword evidence="3" id="KW-1185">Reference proteome</keyword>
<dbReference type="PANTHER" id="PTHR33164">
    <property type="entry name" value="TRANSCRIPTIONAL REGULATOR, MARR FAMILY"/>
    <property type="match status" value="1"/>
</dbReference>
<comment type="caution">
    <text evidence="2">The sequence shown here is derived from an EMBL/GenBank/DDBJ whole genome shotgun (WGS) entry which is preliminary data.</text>
</comment>
<dbReference type="PRINTS" id="PR00598">
    <property type="entry name" value="HTHMARR"/>
</dbReference>
<dbReference type="PANTHER" id="PTHR33164:SF99">
    <property type="entry name" value="MARR FAMILY REGULATORY PROTEIN"/>
    <property type="match status" value="1"/>
</dbReference>
<dbReference type="InterPro" id="IPR036388">
    <property type="entry name" value="WH-like_DNA-bd_sf"/>
</dbReference>
<organism evidence="2 3">
    <name type="scientific">Litorihabitans aurantiacus</name>
    <dbReference type="NCBI Taxonomy" id="1930061"/>
    <lineage>
        <taxon>Bacteria</taxon>
        <taxon>Bacillati</taxon>
        <taxon>Actinomycetota</taxon>
        <taxon>Actinomycetes</taxon>
        <taxon>Micrococcales</taxon>
        <taxon>Beutenbergiaceae</taxon>
        <taxon>Litorihabitans</taxon>
    </lineage>
</organism>
<dbReference type="InterPro" id="IPR039422">
    <property type="entry name" value="MarR/SlyA-like"/>
</dbReference>
<dbReference type="InterPro" id="IPR000835">
    <property type="entry name" value="HTH_MarR-typ"/>
</dbReference>
<feature type="domain" description="HTH marR-type" evidence="1">
    <location>
        <begin position="30"/>
        <end position="163"/>
    </location>
</feature>
<dbReference type="Gene3D" id="1.10.10.10">
    <property type="entry name" value="Winged helix-like DNA-binding domain superfamily/Winged helix DNA-binding domain"/>
    <property type="match status" value="1"/>
</dbReference>
<dbReference type="GO" id="GO:0003700">
    <property type="term" value="F:DNA-binding transcription factor activity"/>
    <property type="evidence" value="ECO:0007669"/>
    <property type="project" value="InterPro"/>
</dbReference>
<dbReference type="GO" id="GO:0006950">
    <property type="term" value="P:response to stress"/>
    <property type="evidence" value="ECO:0007669"/>
    <property type="project" value="TreeGrafter"/>
</dbReference>
<evidence type="ECO:0000313" key="3">
    <source>
        <dbReference type="Proteomes" id="UP001157161"/>
    </source>
</evidence>
<evidence type="ECO:0000259" key="1">
    <source>
        <dbReference type="PROSITE" id="PS50995"/>
    </source>
</evidence>
<dbReference type="EMBL" id="BSUM01000001">
    <property type="protein sequence ID" value="GMA32878.1"/>
    <property type="molecule type" value="Genomic_DNA"/>
</dbReference>
<reference evidence="2" key="1">
    <citation type="journal article" date="2014" name="Int. J. Syst. Evol. Microbiol.">
        <title>Complete genome sequence of Corynebacterium casei LMG S-19264T (=DSM 44701T), isolated from a smear-ripened cheese.</title>
        <authorList>
            <consortium name="US DOE Joint Genome Institute (JGI-PGF)"/>
            <person name="Walter F."/>
            <person name="Albersmeier A."/>
            <person name="Kalinowski J."/>
            <person name="Ruckert C."/>
        </authorList>
    </citation>
    <scope>NUCLEOTIDE SEQUENCE</scope>
    <source>
        <strain evidence="2">NBRC 112290</strain>
    </source>
</reference>
<evidence type="ECO:0000313" key="2">
    <source>
        <dbReference type="EMBL" id="GMA32878.1"/>
    </source>
</evidence>
<dbReference type="Pfam" id="PF12802">
    <property type="entry name" value="MarR_2"/>
    <property type="match status" value="1"/>
</dbReference>
<dbReference type="AlphaFoldDB" id="A0AA37XG31"/>
<gene>
    <name evidence="2" type="ORF">GCM10025875_28700</name>
</gene>